<name>A0A3S5BIG0_9PLAT</name>
<gene>
    <name evidence="2" type="ORF">PXEA_LOCUS18886</name>
</gene>
<evidence type="ECO:0000313" key="2">
    <source>
        <dbReference type="EMBL" id="VEL25446.1"/>
    </source>
</evidence>
<comment type="caution">
    <text evidence="2">The sequence shown here is derived from an EMBL/GenBank/DDBJ whole genome shotgun (WGS) entry which is preliminary data.</text>
</comment>
<dbReference type="EMBL" id="CAAALY010074011">
    <property type="protein sequence ID" value="VEL25446.1"/>
    <property type="molecule type" value="Genomic_DNA"/>
</dbReference>
<dbReference type="AlphaFoldDB" id="A0A3S5BIG0"/>
<proteinExistence type="predicted"/>
<keyword evidence="3" id="KW-1185">Reference proteome</keyword>
<feature type="region of interest" description="Disordered" evidence="1">
    <location>
        <begin position="98"/>
        <end position="126"/>
    </location>
</feature>
<organism evidence="2 3">
    <name type="scientific">Protopolystoma xenopodis</name>
    <dbReference type="NCBI Taxonomy" id="117903"/>
    <lineage>
        <taxon>Eukaryota</taxon>
        <taxon>Metazoa</taxon>
        <taxon>Spiralia</taxon>
        <taxon>Lophotrochozoa</taxon>
        <taxon>Platyhelminthes</taxon>
        <taxon>Monogenea</taxon>
        <taxon>Polyopisthocotylea</taxon>
        <taxon>Polystomatidea</taxon>
        <taxon>Polystomatidae</taxon>
        <taxon>Protopolystoma</taxon>
    </lineage>
</organism>
<evidence type="ECO:0000313" key="3">
    <source>
        <dbReference type="Proteomes" id="UP000784294"/>
    </source>
</evidence>
<dbReference type="Proteomes" id="UP000784294">
    <property type="component" value="Unassembled WGS sequence"/>
</dbReference>
<accession>A0A3S5BIG0</accession>
<feature type="compositionally biased region" description="Polar residues" evidence="1">
    <location>
        <begin position="98"/>
        <end position="118"/>
    </location>
</feature>
<reference evidence="2" key="1">
    <citation type="submission" date="2018-11" db="EMBL/GenBank/DDBJ databases">
        <authorList>
            <consortium name="Pathogen Informatics"/>
        </authorList>
    </citation>
    <scope>NUCLEOTIDE SEQUENCE</scope>
</reference>
<evidence type="ECO:0000256" key="1">
    <source>
        <dbReference type="SAM" id="MobiDB-lite"/>
    </source>
</evidence>
<sequence>MAHPGSEASYLFNPRAPLITMPSAGQQVILLPSGLMLPVATCYQSPPPIELQTRPCNHIPPDMEQKLTPLPMPQLLPAGFLPRQLSQVLRSPLSYTQQELTPLPPSSQEQHQRSSSKASELVSPSDASANHYRIERICSQDGQSGKDFGNSVDFNGLVATSKRLPETSIYEGQEDGDVGEVGSGCEGKVVTEIKEVKNGTKYANDKDTSILGGYAEFFTQPSIKVRPLFNYIIKEDRLIGYPRIRRGMPLLKFK</sequence>
<protein>
    <submittedName>
        <fullName evidence="2">Uncharacterized protein</fullName>
    </submittedName>
</protein>